<dbReference type="Proteomes" id="UP000298234">
    <property type="component" value="Unassembled WGS sequence"/>
</dbReference>
<evidence type="ECO:0000313" key="3">
    <source>
        <dbReference type="EMBL" id="TEU31847.1"/>
    </source>
</evidence>
<feature type="domain" description="DUF883" evidence="2">
    <location>
        <begin position="71"/>
        <end position="100"/>
    </location>
</feature>
<sequence length="100" mass="11100">MNQMEIVMTTSANMQVATEREANDADHEGVDAFDDKSVREVLRGRLNHVKKRATEAQVIVVEKGKRTARIADEYVHDRPWTTAATALGVGVLIGLLIGRR</sequence>
<dbReference type="InterPro" id="IPR010279">
    <property type="entry name" value="YqjD/ElaB"/>
</dbReference>
<dbReference type="Pfam" id="PF19029">
    <property type="entry name" value="DUF883_C"/>
    <property type="match status" value="1"/>
</dbReference>
<organism evidence="3 4">
    <name type="scientific">Burkholderia cepacia</name>
    <name type="common">Pseudomonas cepacia</name>
    <dbReference type="NCBI Taxonomy" id="292"/>
    <lineage>
        <taxon>Bacteria</taxon>
        <taxon>Pseudomonadati</taxon>
        <taxon>Pseudomonadota</taxon>
        <taxon>Betaproteobacteria</taxon>
        <taxon>Burkholderiales</taxon>
        <taxon>Burkholderiaceae</taxon>
        <taxon>Burkholderia</taxon>
        <taxon>Burkholderia cepacia complex</taxon>
    </lineage>
</organism>
<accession>A0AAX2R9H0</accession>
<evidence type="ECO:0000259" key="2">
    <source>
        <dbReference type="Pfam" id="PF19029"/>
    </source>
</evidence>
<dbReference type="GO" id="GO:0043022">
    <property type="term" value="F:ribosome binding"/>
    <property type="evidence" value="ECO:0007669"/>
    <property type="project" value="InterPro"/>
</dbReference>
<gene>
    <name evidence="3" type="ORF">E3D37_44070</name>
</gene>
<name>A0AAX2R9H0_BURCE</name>
<keyword evidence="1" id="KW-0472">Membrane</keyword>
<reference evidence="3 4" key="1">
    <citation type="submission" date="2019-03" db="EMBL/GenBank/DDBJ databases">
        <title>Burkholderia cepacia outbreak.</title>
        <authorList>
            <person name="Farzana R."/>
            <person name="Walsh T.R."/>
        </authorList>
    </citation>
    <scope>NUCLEOTIDE SEQUENCE [LARGE SCALE GENOMIC DNA]</scope>
    <source>
        <strain evidence="4">d13</strain>
    </source>
</reference>
<dbReference type="InterPro" id="IPR043605">
    <property type="entry name" value="DUF883_C"/>
</dbReference>
<feature type="transmembrane region" description="Helical" evidence="1">
    <location>
        <begin position="80"/>
        <end position="98"/>
    </location>
</feature>
<evidence type="ECO:0000256" key="1">
    <source>
        <dbReference type="SAM" id="Phobius"/>
    </source>
</evidence>
<protein>
    <submittedName>
        <fullName evidence="3">DUF883 domain-containing protein</fullName>
    </submittedName>
</protein>
<dbReference type="PANTHER" id="PTHR35893">
    <property type="entry name" value="INNER MEMBRANE PROTEIN-RELATED"/>
    <property type="match status" value="1"/>
</dbReference>
<keyword evidence="1" id="KW-0812">Transmembrane</keyword>
<evidence type="ECO:0000313" key="4">
    <source>
        <dbReference type="Proteomes" id="UP000298234"/>
    </source>
</evidence>
<proteinExistence type="predicted"/>
<keyword evidence="1" id="KW-1133">Transmembrane helix</keyword>
<dbReference type="AlphaFoldDB" id="A0AAX2R9H0"/>
<dbReference type="PANTHER" id="PTHR35893:SF3">
    <property type="entry name" value="INNER MEMBRANE PROTEIN"/>
    <property type="match status" value="1"/>
</dbReference>
<comment type="caution">
    <text evidence="3">The sequence shown here is derived from an EMBL/GenBank/DDBJ whole genome shotgun (WGS) entry which is preliminary data.</text>
</comment>
<dbReference type="EMBL" id="SNSQ01000111">
    <property type="protein sequence ID" value="TEU31847.1"/>
    <property type="molecule type" value="Genomic_DNA"/>
</dbReference>